<dbReference type="Proteomes" id="UP000318422">
    <property type="component" value="Unassembled WGS sequence"/>
</dbReference>
<name>A0A4Y4CV26_ZOORA</name>
<dbReference type="OrthoDB" id="8927965at2"/>
<sequence>MSQNLISLTLSSADETALDEALATLERIFAPFITLTPAQARALLKMGDKSEPFCRQTVMVLEQNQGTVPPGFDFSEMKRDLATWNTLQPRLLRLRELLAKGEDTSMALGSDVITAALEGYTLMKLFGKSEGLETLREAMSVRKSIGKAKPKPAA</sequence>
<evidence type="ECO:0000313" key="2">
    <source>
        <dbReference type="Proteomes" id="UP000318422"/>
    </source>
</evidence>
<proteinExistence type="predicted"/>
<organism evidence="1 2">
    <name type="scientific">Zoogloea ramigera</name>
    <dbReference type="NCBI Taxonomy" id="350"/>
    <lineage>
        <taxon>Bacteria</taxon>
        <taxon>Pseudomonadati</taxon>
        <taxon>Pseudomonadota</taxon>
        <taxon>Betaproteobacteria</taxon>
        <taxon>Rhodocyclales</taxon>
        <taxon>Zoogloeaceae</taxon>
        <taxon>Zoogloea</taxon>
    </lineage>
</organism>
<reference evidence="1 2" key="1">
    <citation type="submission" date="2019-06" db="EMBL/GenBank/DDBJ databases">
        <title>Whole genome shotgun sequence of Zoogloea ramigera NBRC 15342.</title>
        <authorList>
            <person name="Hosoyama A."/>
            <person name="Uohara A."/>
            <person name="Ohji S."/>
            <person name="Ichikawa N."/>
        </authorList>
    </citation>
    <scope>NUCLEOTIDE SEQUENCE [LARGE SCALE GENOMIC DNA]</scope>
    <source>
        <strain evidence="1 2">NBRC 15342</strain>
    </source>
</reference>
<protein>
    <submittedName>
        <fullName evidence="1">Uncharacterized protein</fullName>
    </submittedName>
</protein>
<dbReference type="EMBL" id="BJNV01000053">
    <property type="protein sequence ID" value="GEC96795.1"/>
    <property type="molecule type" value="Genomic_DNA"/>
</dbReference>
<gene>
    <name evidence="1" type="ORF">ZRA01_28680</name>
</gene>
<dbReference type="AlphaFoldDB" id="A0A4Y4CV26"/>
<keyword evidence="2" id="KW-1185">Reference proteome</keyword>
<accession>A0A4Y4CV26</accession>
<evidence type="ECO:0000313" key="1">
    <source>
        <dbReference type="EMBL" id="GEC96795.1"/>
    </source>
</evidence>
<comment type="caution">
    <text evidence="1">The sequence shown here is derived from an EMBL/GenBank/DDBJ whole genome shotgun (WGS) entry which is preliminary data.</text>
</comment>
<dbReference type="RefSeq" id="WP_141353463.1">
    <property type="nucleotide sequence ID" value="NZ_BJNV01000053.1"/>
</dbReference>